<dbReference type="SUPFAM" id="SSF54680">
    <property type="entry name" value="Pyrimidine nucleoside phosphorylase C-terminal domain"/>
    <property type="match status" value="1"/>
</dbReference>
<evidence type="ECO:0000256" key="4">
    <source>
        <dbReference type="ARBA" id="ARBA00022679"/>
    </source>
</evidence>
<dbReference type="InterPro" id="IPR036566">
    <property type="entry name" value="PYNP-like_C_sf"/>
</dbReference>
<evidence type="ECO:0000256" key="2">
    <source>
        <dbReference type="ARBA" id="ARBA00011738"/>
    </source>
</evidence>
<sequence length="440" mass="46482">MDAWLPQEVIRRKRDGLALSTSDIQRFVAGITNKTLSEGQIAAFAMAVYMKGMTLEERIAFTSAVRDSGQVLRWRDVVGDGPVVDKHSTGGVGDYVSLPLAPLLAATGCFVPMISGRGLGHTGGTLDKLESIPGYNAVPDPDVFRKVTKEVGCAIIGQTADLAPADKTLYGIRDVTATVESVDLITASILGKKLAAGLDVLVMDVKTGSGAFMAKTEQAEELAGSIVAVANGAGVRTRALVTDMNAPLARSAGNAVEVEEAVALLKGEVRSPRLWEITLALAEETLVEAKLAKTKEEAREKLLEAWKSGEATKRFGDMVTALGGPKDFMEKPEHYLPKAPVTKTVYPDQGGVVDEVDTRSVGLAVVALGGGRRRPQDSVDPAVGFTKLAFPGEKVDADHPLGVVHAQDEKQAADAALALQAAYKIGGTAKAEREAVIKRM</sequence>
<dbReference type="HAMAP" id="MF_01628">
    <property type="entry name" value="Thymid_phosp"/>
    <property type="match status" value="1"/>
</dbReference>
<dbReference type="GO" id="GO:0006213">
    <property type="term" value="P:pyrimidine nucleoside metabolic process"/>
    <property type="evidence" value="ECO:0007669"/>
    <property type="project" value="UniProtKB-UniRule"/>
</dbReference>
<dbReference type="SMART" id="SM00941">
    <property type="entry name" value="PYNP_C"/>
    <property type="match status" value="1"/>
</dbReference>
<comment type="caution">
    <text evidence="7">The sequence shown here is derived from an EMBL/GenBank/DDBJ whole genome shotgun (WGS) entry which is preliminary data.</text>
</comment>
<evidence type="ECO:0000256" key="5">
    <source>
        <dbReference type="PIRNR" id="PIRNR000478"/>
    </source>
</evidence>
<evidence type="ECO:0000256" key="3">
    <source>
        <dbReference type="ARBA" id="ARBA00022676"/>
    </source>
</evidence>
<dbReference type="InterPro" id="IPR018090">
    <property type="entry name" value="Pyrmidine_PPas_bac/euk"/>
</dbReference>
<evidence type="ECO:0000313" key="7">
    <source>
        <dbReference type="EMBL" id="KAF4300929.1"/>
    </source>
</evidence>
<dbReference type="InterPro" id="IPR017872">
    <property type="entry name" value="Pyrmidine_PPase_CS"/>
</dbReference>
<dbReference type="SUPFAM" id="SSF52418">
    <property type="entry name" value="Nucleoside phosphorylase/phosphoribosyltransferase catalytic domain"/>
    <property type="match status" value="1"/>
</dbReference>
<proteinExistence type="inferred from homology"/>
<dbReference type="Gene3D" id="1.20.970.10">
    <property type="entry name" value="Transferase, Pyrimidine Nucleoside Phosphorylase, Chain C"/>
    <property type="match status" value="1"/>
</dbReference>
<feature type="domain" description="Pyrimidine nucleoside phosphorylase C-terminal" evidence="6">
    <location>
        <begin position="352"/>
        <end position="426"/>
    </location>
</feature>
<dbReference type="EMBL" id="WWBZ02000082">
    <property type="protein sequence ID" value="KAF4300929.1"/>
    <property type="molecule type" value="Genomic_DNA"/>
</dbReference>
<keyword evidence="4 5" id="KW-0808">Transferase</keyword>
<dbReference type="GO" id="GO:0009032">
    <property type="term" value="F:thymidine phosphorylase activity"/>
    <property type="evidence" value="ECO:0007669"/>
    <property type="project" value="UniProtKB-UniRule"/>
</dbReference>
<accession>A0A8H4IHP7</accession>
<dbReference type="NCBIfam" id="TIGR02643">
    <property type="entry name" value="T_phosphoryl"/>
    <property type="match status" value="1"/>
</dbReference>
<dbReference type="InterPro" id="IPR000312">
    <property type="entry name" value="Glycosyl_Trfase_fam3"/>
</dbReference>
<dbReference type="OrthoDB" id="445007at2759"/>
<dbReference type="NCBIfam" id="TIGR02644">
    <property type="entry name" value="Y_phosphoryl"/>
    <property type="match status" value="1"/>
</dbReference>
<comment type="catalytic activity">
    <reaction evidence="5">
        <text>thymidine + phosphate = 2-deoxy-alpha-D-ribose 1-phosphate + thymine</text>
        <dbReference type="Rhea" id="RHEA:16037"/>
        <dbReference type="ChEBI" id="CHEBI:17748"/>
        <dbReference type="ChEBI" id="CHEBI:17821"/>
        <dbReference type="ChEBI" id="CHEBI:43474"/>
        <dbReference type="ChEBI" id="CHEBI:57259"/>
        <dbReference type="EC" id="2.4.2.4"/>
    </reaction>
</comment>
<evidence type="ECO:0000259" key="6">
    <source>
        <dbReference type="SMART" id="SM00941"/>
    </source>
</evidence>
<dbReference type="InterPro" id="IPR017459">
    <property type="entry name" value="Glycosyl_Trfase_fam3_N_dom"/>
</dbReference>
<dbReference type="Gene3D" id="3.90.1170.30">
    <property type="entry name" value="Pyrimidine nucleoside phosphorylase-like, C-terminal domain"/>
    <property type="match status" value="1"/>
</dbReference>
<dbReference type="GO" id="GO:0005829">
    <property type="term" value="C:cytosol"/>
    <property type="evidence" value="ECO:0007669"/>
    <property type="project" value="TreeGrafter"/>
</dbReference>
<dbReference type="GO" id="GO:0006206">
    <property type="term" value="P:pyrimidine nucleobase metabolic process"/>
    <property type="evidence" value="ECO:0007669"/>
    <property type="project" value="InterPro"/>
</dbReference>
<dbReference type="PANTHER" id="PTHR10515">
    <property type="entry name" value="THYMIDINE PHOSPHORYLASE"/>
    <property type="match status" value="1"/>
</dbReference>
<comment type="function">
    <text evidence="5">Catalyzes the reversible phosphorolysis of thymidine. The produced molecules are then utilized as carbon and energy sources or in the rescue of pyrimidine bases for nucleotide synthesis.</text>
</comment>
<dbReference type="NCBIfam" id="NF004490">
    <property type="entry name" value="PRK05820.1"/>
    <property type="match status" value="1"/>
</dbReference>
<dbReference type="InterPro" id="IPR036320">
    <property type="entry name" value="Glycosyl_Trfase_fam3_N_dom_sf"/>
</dbReference>
<dbReference type="InterPro" id="IPR013102">
    <property type="entry name" value="PYNP_C"/>
</dbReference>
<dbReference type="AlphaFoldDB" id="A0A8H4IHP7"/>
<dbReference type="PANTHER" id="PTHR10515:SF0">
    <property type="entry name" value="THYMIDINE PHOSPHORYLASE"/>
    <property type="match status" value="1"/>
</dbReference>
<protein>
    <recommendedName>
        <fullName evidence="5">Thymidine phosphorylase</fullName>
        <shortName evidence="5">TP</shortName>
        <ecNumber evidence="5">2.4.2.4</ecNumber>
    </recommendedName>
    <alternativeName>
        <fullName evidence="5">TdRPase</fullName>
    </alternativeName>
</protein>
<evidence type="ECO:0000256" key="1">
    <source>
        <dbReference type="ARBA" id="ARBA00006915"/>
    </source>
</evidence>
<dbReference type="PROSITE" id="PS00647">
    <property type="entry name" value="THYMID_PHOSPHORYLASE"/>
    <property type="match status" value="1"/>
</dbReference>
<dbReference type="InterPro" id="IPR035902">
    <property type="entry name" value="Nuc_phospho_transferase"/>
</dbReference>
<evidence type="ECO:0000313" key="8">
    <source>
        <dbReference type="Proteomes" id="UP000572817"/>
    </source>
</evidence>
<dbReference type="InterPro" id="IPR000053">
    <property type="entry name" value="Thymidine/pyrmidine_PPase"/>
</dbReference>
<reference evidence="7" key="1">
    <citation type="submission" date="2020-04" db="EMBL/GenBank/DDBJ databases">
        <title>Genome Assembly and Annotation of Botryosphaeria dothidea sdau 11-99, a Latent Pathogen of Apple Fruit Ring Rot in China.</title>
        <authorList>
            <person name="Yu C."/>
            <person name="Diao Y."/>
            <person name="Lu Q."/>
            <person name="Zhao J."/>
            <person name="Cui S."/>
            <person name="Peng C."/>
            <person name="He B."/>
            <person name="Liu H."/>
        </authorList>
    </citation>
    <scope>NUCLEOTIDE SEQUENCE [LARGE SCALE GENOMIC DNA]</scope>
    <source>
        <strain evidence="7">Sdau11-99</strain>
    </source>
</reference>
<gene>
    <name evidence="7" type="ORF">GTA08_BOTSDO10854</name>
</gene>
<dbReference type="EC" id="2.4.2.4" evidence="5"/>
<comment type="subunit">
    <text evidence="2 5">Homodimer.</text>
</comment>
<dbReference type="UniPathway" id="UPA00578">
    <property type="reaction ID" value="UER00638"/>
</dbReference>
<dbReference type="SUPFAM" id="SSF47648">
    <property type="entry name" value="Nucleoside phosphorylase/phosphoribosyltransferase N-terminal domain"/>
    <property type="match status" value="1"/>
</dbReference>
<keyword evidence="3 5" id="KW-0328">Glycosyltransferase</keyword>
<keyword evidence="8" id="KW-1185">Reference proteome</keyword>
<dbReference type="Pfam" id="PF07831">
    <property type="entry name" value="PYNP_C"/>
    <property type="match status" value="1"/>
</dbReference>
<dbReference type="Pfam" id="PF00591">
    <property type="entry name" value="Glycos_transf_3"/>
    <property type="match status" value="1"/>
</dbReference>
<organism evidence="7 8">
    <name type="scientific">Botryosphaeria dothidea</name>
    <dbReference type="NCBI Taxonomy" id="55169"/>
    <lineage>
        <taxon>Eukaryota</taxon>
        <taxon>Fungi</taxon>
        <taxon>Dikarya</taxon>
        <taxon>Ascomycota</taxon>
        <taxon>Pezizomycotina</taxon>
        <taxon>Dothideomycetes</taxon>
        <taxon>Dothideomycetes incertae sedis</taxon>
        <taxon>Botryosphaeriales</taxon>
        <taxon>Botryosphaeriaceae</taxon>
        <taxon>Botryosphaeria</taxon>
    </lineage>
</organism>
<dbReference type="GO" id="GO:0004645">
    <property type="term" value="F:1,4-alpha-oligoglucan phosphorylase activity"/>
    <property type="evidence" value="ECO:0007669"/>
    <property type="project" value="InterPro"/>
</dbReference>
<dbReference type="Pfam" id="PF02885">
    <property type="entry name" value="Glycos_trans_3N"/>
    <property type="match status" value="1"/>
</dbReference>
<comment type="similarity">
    <text evidence="1 5">Belongs to the thymidine/pyrimidine-nucleoside phosphorylase family.</text>
</comment>
<dbReference type="PIRSF" id="PIRSF000478">
    <property type="entry name" value="TP_PyNP"/>
    <property type="match status" value="1"/>
</dbReference>
<comment type="pathway">
    <text evidence="5">Pyrimidine metabolism; dTMP biosynthesis via salvage pathway; dTMP from thymine: step 1/2.</text>
</comment>
<name>A0A8H4IHP7_9PEZI</name>
<dbReference type="Gene3D" id="3.40.1030.10">
    <property type="entry name" value="Nucleoside phosphorylase/phosphoribosyltransferase catalytic domain"/>
    <property type="match status" value="1"/>
</dbReference>
<dbReference type="Proteomes" id="UP000572817">
    <property type="component" value="Unassembled WGS sequence"/>
</dbReference>
<dbReference type="InterPro" id="IPR013465">
    <property type="entry name" value="Thymidine_Pase"/>
</dbReference>
<dbReference type="FunFam" id="3.40.1030.10:FF:000001">
    <property type="entry name" value="Thymidine phosphorylase"/>
    <property type="match status" value="1"/>
</dbReference>